<dbReference type="CDD" id="cd01133">
    <property type="entry name" value="F1-ATPase_beta_CD"/>
    <property type="match status" value="1"/>
</dbReference>
<dbReference type="HOGENOM" id="CLU_022398_0_2_0"/>
<keyword evidence="9 14" id="KW-0472">Membrane</keyword>
<dbReference type="InterPro" id="IPR024034">
    <property type="entry name" value="ATPase_F1/V1_b/a_C"/>
</dbReference>
<accession>D3P9E8</accession>
<dbReference type="RefSeq" id="WP_013008583.1">
    <property type="nucleotide sequence ID" value="NC_013939.1"/>
</dbReference>
<dbReference type="CDD" id="cd18110">
    <property type="entry name" value="ATP-synt_F1_beta_C"/>
    <property type="match status" value="1"/>
</dbReference>
<feature type="binding site" evidence="14">
    <location>
        <begin position="153"/>
        <end position="160"/>
    </location>
    <ligand>
        <name>ATP</name>
        <dbReference type="ChEBI" id="CHEBI:30616"/>
    </ligand>
</feature>
<dbReference type="GO" id="GO:0005886">
    <property type="term" value="C:plasma membrane"/>
    <property type="evidence" value="ECO:0007669"/>
    <property type="project" value="UniProtKB-SubCell"/>
</dbReference>
<dbReference type="GO" id="GO:0046962">
    <property type="term" value="F:sodium-transporting ATPase activity, rotational mechanism"/>
    <property type="evidence" value="ECO:0007669"/>
    <property type="project" value="UniProtKB-EC"/>
</dbReference>
<dbReference type="CDD" id="cd18115">
    <property type="entry name" value="ATP-synt_F1_beta_N"/>
    <property type="match status" value="1"/>
</dbReference>
<evidence type="ECO:0000256" key="2">
    <source>
        <dbReference type="ARBA" id="ARBA00008936"/>
    </source>
</evidence>
<evidence type="ECO:0000256" key="1">
    <source>
        <dbReference type="ARBA" id="ARBA00004370"/>
    </source>
</evidence>
<dbReference type="NCBIfam" id="TIGR01039">
    <property type="entry name" value="atpD"/>
    <property type="match status" value="1"/>
</dbReference>
<sequence length="468" mass="51200">MANVGKIVQIIGPVVDVKFESGQLPEIYNAIKIEDKAHDRVIICEVEQHLGENTVRTVAMTSTDGLVRGMDAVDTGRPIAAPVGKGALGRILNVVGEPVDERGEVQADDYWPIHRPAPKLEDQETGYEILETGIKVIDLLEPYTKGGKTGLFGGAGVGKTVLIMELINNIAKQHGGYSVFCGVGERTREGNDLWLEMQEAGVLDKVALIYGQMNEPPGARMRVGLTGLTIAEYFRDVEGQDVLLFVDNIFRFSQAGSEVSALLGRMPSAVGYQPTLGTEMGELQERITSTKKGSITSVQAVYVPADDLTDPAPATTFAHLDATTVLSRQIAELGIYPAVDPLDSTSRILDPNIVGEEHYSVARGVQAVLQRYKELQDIIAILGMEELSEEDKLIVARARKIQRFLSQPFHVAEQFTGMPGKYVPLKDTIRGFKEILEGKCDDLPEQAFYMVGGIEEVYEKAEQLKKRG</sequence>
<evidence type="ECO:0000256" key="7">
    <source>
        <dbReference type="ARBA" id="ARBA00022967"/>
    </source>
</evidence>
<dbReference type="Pfam" id="PF00006">
    <property type="entry name" value="ATP-synt_ab"/>
    <property type="match status" value="1"/>
</dbReference>
<dbReference type="SUPFAM" id="SSF47917">
    <property type="entry name" value="C-terminal domain of alpha and beta subunits of F1 ATP synthase"/>
    <property type="match status" value="1"/>
</dbReference>
<keyword evidence="3 14" id="KW-0813">Transport</keyword>
<dbReference type="SUPFAM" id="SSF52540">
    <property type="entry name" value="P-loop containing nucleoside triphosphate hydrolases"/>
    <property type="match status" value="1"/>
</dbReference>
<dbReference type="eggNOG" id="COG0055">
    <property type="taxonomic scope" value="Bacteria"/>
</dbReference>
<dbReference type="InterPro" id="IPR050053">
    <property type="entry name" value="ATPase_alpha/beta_chains"/>
</dbReference>
<keyword evidence="10 14" id="KW-0139">CF(1)</keyword>
<dbReference type="PROSITE" id="PS00152">
    <property type="entry name" value="ATPASE_ALPHA_BETA"/>
    <property type="match status" value="1"/>
</dbReference>
<dbReference type="InterPro" id="IPR000194">
    <property type="entry name" value="ATPase_F1/V1/A1_a/bsu_nucl-bd"/>
</dbReference>
<dbReference type="HAMAP" id="MF_01347">
    <property type="entry name" value="ATP_synth_beta_bact"/>
    <property type="match status" value="1"/>
</dbReference>
<keyword evidence="14" id="KW-0997">Cell inner membrane</keyword>
<dbReference type="EC" id="7.1.2.2" evidence="14"/>
<proteinExistence type="inferred from homology"/>
<dbReference type="Pfam" id="PF22919">
    <property type="entry name" value="ATP-synt_VA_C"/>
    <property type="match status" value="1"/>
</dbReference>
<keyword evidence="16" id="KW-0378">Hydrolase</keyword>
<keyword evidence="7 14" id="KW-1278">Translocase</keyword>
<dbReference type="Pfam" id="PF02874">
    <property type="entry name" value="ATP-synt_ab_N"/>
    <property type="match status" value="1"/>
</dbReference>
<evidence type="ECO:0000259" key="15">
    <source>
        <dbReference type="SMART" id="SM00382"/>
    </source>
</evidence>
<reference evidence="16 17" key="1">
    <citation type="journal article" date="2010" name="DNA Res.">
        <title>Bacterial lifestyle in a deep-sea hydrothermal vent chimney revealed by the genome sequence of the thermophilic bacterium Deferribacter desulfuricans SSM1.</title>
        <authorList>
            <person name="Takaki Y."/>
            <person name="Shimamura S."/>
            <person name="Nakagawa S."/>
            <person name="Fukuhara Y."/>
            <person name="Horikawa H."/>
            <person name="Ankai A."/>
            <person name="Harada T."/>
            <person name="Hosoyama A."/>
            <person name="Oguchi A."/>
            <person name="Fukui S."/>
            <person name="Fujita N."/>
            <person name="Takami H."/>
            <person name="Takai K."/>
        </authorList>
    </citation>
    <scope>NUCLEOTIDE SEQUENCE [LARGE SCALE GENOMIC DNA]</scope>
    <source>
        <strain evidence="17">DSM 14783 / JCM 11476 / NBRC 101012 / SSM1</strain>
    </source>
</reference>
<dbReference type="FunFam" id="1.10.1140.10:FF:000001">
    <property type="entry name" value="ATP synthase subunit beta"/>
    <property type="match status" value="1"/>
</dbReference>
<dbReference type="GO" id="GO:0045259">
    <property type="term" value="C:proton-transporting ATP synthase complex"/>
    <property type="evidence" value="ECO:0007669"/>
    <property type="project" value="UniProtKB-KW"/>
</dbReference>
<dbReference type="OrthoDB" id="9801639at2"/>
<evidence type="ECO:0000256" key="11">
    <source>
        <dbReference type="ARBA" id="ARBA00023310"/>
    </source>
</evidence>
<evidence type="ECO:0000256" key="10">
    <source>
        <dbReference type="ARBA" id="ARBA00023196"/>
    </source>
</evidence>
<dbReference type="InterPro" id="IPR036121">
    <property type="entry name" value="ATPase_F1/V1/A1_a/bsu_N_sf"/>
</dbReference>
<keyword evidence="5 14" id="KW-0375">Hydrogen ion transport</keyword>
<keyword evidence="14" id="KW-1003">Cell membrane</keyword>
<dbReference type="GO" id="GO:0016787">
    <property type="term" value="F:hydrolase activity"/>
    <property type="evidence" value="ECO:0007669"/>
    <property type="project" value="UniProtKB-KW"/>
</dbReference>
<dbReference type="InterPro" id="IPR055190">
    <property type="entry name" value="ATP-synt_VA_C"/>
</dbReference>
<comment type="similarity">
    <text evidence="2 14">Belongs to the ATPase alpha/beta chains family.</text>
</comment>
<dbReference type="EMBL" id="AP011529">
    <property type="protein sequence ID" value="BAI81338.1"/>
    <property type="molecule type" value="Genomic_DNA"/>
</dbReference>
<dbReference type="STRING" id="639282.DEFDS_1886"/>
<dbReference type="InterPro" id="IPR004100">
    <property type="entry name" value="ATPase_F1/V1/A1_a/bsu_N"/>
</dbReference>
<keyword evidence="11 14" id="KW-0066">ATP synthesis</keyword>
<dbReference type="InterPro" id="IPR003593">
    <property type="entry name" value="AAA+_ATPase"/>
</dbReference>
<dbReference type="PIRSF" id="PIRSF039072">
    <property type="entry name" value="ATPase_subunit_beta"/>
    <property type="match status" value="1"/>
</dbReference>
<evidence type="ECO:0000256" key="8">
    <source>
        <dbReference type="ARBA" id="ARBA00023065"/>
    </source>
</evidence>
<comment type="subcellular location">
    <subcellularLocation>
        <location evidence="14">Cell inner membrane</location>
        <topology evidence="14">Peripheral membrane protein</topology>
    </subcellularLocation>
    <subcellularLocation>
        <location evidence="1">Membrane</location>
    </subcellularLocation>
</comment>
<evidence type="ECO:0000313" key="17">
    <source>
        <dbReference type="Proteomes" id="UP000001520"/>
    </source>
</evidence>
<dbReference type="SMART" id="SM00382">
    <property type="entry name" value="AAA"/>
    <property type="match status" value="1"/>
</dbReference>
<evidence type="ECO:0000256" key="5">
    <source>
        <dbReference type="ARBA" id="ARBA00022781"/>
    </source>
</evidence>
<evidence type="ECO:0000256" key="6">
    <source>
        <dbReference type="ARBA" id="ARBA00022840"/>
    </source>
</evidence>
<keyword evidence="4 14" id="KW-0547">Nucleotide-binding</keyword>
<dbReference type="AlphaFoldDB" id="D3P9E8"/>
<comment type="catalytic activity">
    <reaction evidence="14">
        <text>ATP + H2O + 4 H(+)(in) = ADP + phosphate + 5 H(+)(out)</text>
        <dbReference type="Rhea" id="RHEA:57720"/>
        <dbReference type="ChEBI" id="CHEBI:15377"/>
        <dbReference type="ChEBI" id="CHEBI:15378"/>
        <dbReference type="ChEBI" id="CHEBI:30616"/>
        <dbReference type="ChEBI" id="CHEBI:43474"/>
        <dbReference type="ChEBI" id="CHEBI:456216"/>
        <dbReference type="EC" id="7.1.2.2"/>
    </reaction>
</comment>
<evidence type="ECO:0000256" key="13">
    <source>
        <dbReference type="ARBA" id="ARBA00059242"/>
    </source>
</evidence>
<feature type="domain" description="AAA+ ATPase" evidence="15">
    <location>
        <begin position="145"/>
        <end position="331"/>
    </location>
</feature>
<dbReference type="SUPFAM" id="SSF50615">
    <property type="entry name" value="N-terminal domain of alpha and beta subunits of F1 ATP synthase"/>
    <property type="match status" value="1"/>
</dbReference>
<dbReference type="Proteomes" id="UP000001520">
    <property type="component" value="Chromosome"/>
</dbReference>
<dbReference type="GO" id="GO:0046933">
    <property type="term" value="F:proton-transporting ATP synthase activity, rotational mechanism"/>
    <property type="evidence" value="ECO:0007669"/>
    <property type="project" value="UniProtKB-UniRule"/>
</dbReference>
<dbReference type="InterPro" id="IPR005722">
    <property type="entry name" value="ATP_synth_F1_bsu"/>
</dbReference>
<evidence type="ECO:0000256" key="4">
    <source>
        <dbReference type="ARBA" id="ARBA00022741"/>
    </source>
</evidence>
<name>D3P9E8_DEFDS</name>
<evidence type="ECO:0000256" key="9">
    <source>
        <dbReference type="ARBA" id="ARBA00023136"/>
    </source>
</evidence>
<evidence type="ECO:0000256" key="3">
    <source>
        <dbReference type="ARBA" id="ARBA00022448"/>
    </source>
</evidence>
<comment type="function">
    <text evidence="13">Produces ATP from ADP in the presence of a sodium ion gradient across the membrane. The beta chain is the catalytic subunit.</text>
</comment>
<dbReference type="InterPro" id="IPR020003">
    <property type="entry name" value="ATPase_a/bsu_AS"/>
</dbReference>
<keyword evidence="8 14" id="KW-0406">Ion transport</keyword>
<organism evidence="16 17">
    <name type="scientific">Deferribacter desulfuricans (strain DSM 14783 / JCM 11476 / NBRC 101012 / SSM1)</name>
    <dbReference type="NCBI Taxonomy" id="639282"/>
    <lineage>
        <taxon>Bacteria</taxon>
        <taxon>Pseudomonadati</taxon>
        <taxon>Deferribacterota</taxon>
        <taxon>Deferribacteres</taxon>
        <taxon>Deferribacterales</taxon>
        <taxon>Deferribacteraceae</taxon>
        <taxon>Deferribacter</taxon>
    </lineage>
</organism>
<comment type="subunit">
    <text evidence="14">F-type ATPases have 2 components, CF(1) - the catalytic core - and CF(0) - the membrane proton channel. CF(1) has five subunits: alpha(3), beta(3), gamma(1), delta(1), epsilon(1). CF(0) has three main subunits: a(1), b(2) and c(9-12). The alpha and beta chains form an alternating ring which encloses part of the gamma chain. CF(1) is attached to CF(0) by a central stalk formed by the gamma and epsilon chains, while a peripheral stalk is formed by the delta and b chains.</text>
</comment>
<dbReference type="FunFam" id="3.40.50.300:FF:000026">
    <property type="entry name" value="ATP synthase subunit beta"/>
    <property type="match status" value="1"/>
</dbReference>
<evidence type="ECO:0000313" key="16">
    <source>
        <dbReference type="EMBL" id="BAI81338.1"/>
    </source>
</evidence>
<keyword evidence="17" id="KW-1185">Reference proteome</keyword>
<dbReference type="PANTHER" id="PTHR15184">
    <property type="entry name" value="ATP SYNTHASE"/>
    <property type="match status" value="1"/>
</dbReference>
<comment type="catalytic activity">
    <reaction evidence="12">
        <text>4 Na(+)(in) + ATP + H2O = 4 Na(+)(out) + ADP + phosphate + H(+)</text>
        <dbReference type="Rhea" id="RHEA:58156"/>
        <dbReference type="ChEBI" id="CHEBI:15377"/>
        <dbReference type="ChEBI" id="CHEBI:15378"/>
        <dbReference type="ChEBI" id="CHEBI:29101"/>
        <dbReference type="ChEBI" id="CHEBI:30616"/>
        <dbReference type="ChEBI" id="CHEBI:43474"/>
        <dbReference type="ChEBI" id="CHEBI:456216"/>
        <dbReference type="EC" id="7.2.2.1"/>
    </reaction>
</comment>
<comment type="function">
    <text evidence="14">Produces ATP from ADP in the presence of a proton gradient across the membrane. The catalytic sites are hosted primarily by the beta subunits.</text>
</comment>
<evidence type="ECO:0000256" key="14">
    <source>
        <dbReference type="HAMAP-Rule" id="MF_01347"/>
    </source>
</evidence>
<dbReference type="GO" id="GO:0005524">
    <property type="term" value="F:ATP binding"/>
    <property type="evidence" value="ECO:0007669"/>
    <property type="project" value="UniProtKB-UniRule"/>
</dbReference>
<protein>
    <recommendedName>
        <fullName evidence="14">ATP synthase subunit beta</fullName>
        <ecNumber evidence="14">7.1.2.2</ecNumber>
    </recommendedName>
    <alternativeName>
        <fullName evidence="14">ATP synthase F1 sector subunit beta</fullName>
    </alternativeName>
    <alternativeName>
        <fullName evidence="14">F-ATPase subunit beta</fullName>
    </alternativeName>
</protein>
<dbReference type="Gene3D" id="2.40.10.170">
    <property type="match status" value="1"/>
</dbReference>
<keyword evidence="6 14" id="KW-0067">ATP-binding</keyword>
<dbReference type="InterPro" id="IPR027417">
    <property type="entry name" value="P-loop_NTPase"/>
</dbReference>
<dbReference type="FunFam" id="2.40.10.170:FF:000005">
    <property type="entry name" value="ATP synthase subunit beta"/>
    <property type="match status" value="1"/>
</dbReference>
<evidence type="ECO:0000256" key="12">
    <source>
        <dbReference type="ARBA" id="ARBA00052325"/>
    </source>
</evidence>
<dbReference type="Gene3D" id="1.10.1140.10">
    <property type="entry name" value="Bovine Mitochondrial F1-atpase, Atp Synthase Beta Chain, Chain D, domain 3"/>
    <property type="match status" value="1"/>
</dbReference>
<dbReference type="KEGG" id="ddf:DEFDS_1886"/>
<dbReference type="PANTHER" id="PTHR15184:SF71">
    <property type="entry name" value="ATP SYNTHASE SUBUNIT BETA, MITOCHONDRIAL"/>
    <property type="match status" value="1"/>
</dbReference>
<dbReference type="Gene3D" id="3.40.50.300">
    <property type="entry name" value="P-loop containing nucleotide triphosphate hydrolases"/>
    <property type="match status" value="1"/>
</dbReference>
<gene>
    <name evidence="14 16" type="primary">atpD</name>
    <name evidence="16" type="ordered locus">DEFDS_1886</name>
</gene>